<dbReference type="Pfam" id="PF00989">
    <property type="entry name" value="PAS"/>
    <property type="match status" value="2"/>
</dbReference>
<dbReference type="OrthoDB" id="9815750at2"/>
<dbReference type="SUPFAM" id="SSF55874">
    <property type="entry name" value="ATPase domain of HSP90 chaperone/DNA topoisomerase II/histidine kinase"/>
    <property type="match status" value="1"/>
</dbReference>
<accession>I3IL96</accession>
<dbReference type="PROSITE" id="PS50112">
    <property type="entry name" value="PAS"/>
    <property type="match status" value="4"/>
</dbReference>
<gene>
    <name evidence="13" type="ORF">KSU1_C0895</name>
</gene>
<evidence type="ECO:0000259" key="12">
    <source>
        <dbReference type="PROSITE" id="PS50885"/>
    </source>
</evidence>
<evidence type="ECO:0000259" key="10">
    <source>
        <dbReference type="PROSITE" id="PS50112"/>
    </source>
</evidence>
<dbReference type="CDD" id="cd00130">
    <property type="entry name" value="PAS"/>
    <property type="match status" value="4"/>
</dbReference>
<dbReference type="Gene3D" id="3.30.450.20">
    <property type="entry name" value="PAS domain"/>
    <property type="match status" value="4"/>
</dbReference>
<dbReference type="eggNOG" id="COG4191">
    <property type="taxonomic scope" value="Bacteria"/>
</dbReference>
<dbReference type="Pfam" id="PF08448">
    <property type="entry name" value="PAS_4"/>
    <property type="match status" value="2"/>
</dbReference>
<dbReference type="EC" id="2.7.13.3" evidence="3"/>
<evidence type="ECO:0000256" key="3">
    <source>
        <dbReference type="ARBA" id="ARBA00012438"/>
    </source>
</evidence>
<dbReference type="SUPFAM" id="SSF55781">
    <property type="entry name" value="GAF domain-like"/>
    <property type="match status" value="2"/>
</dbReference>
<dbReference type="PROSITE" id="PS50109">
    <property type="entry name" value="HIS_KIN"/>
    <property type="match status" value="1"/>
</dbReference>
<dbReference type="SMART" id="SM00086">
    <property type="entry name" value="PAC"/>
    <property type="match status" value="4"/>
</dbReference>
<comment type="catalytic activity">
    <reaction evidence="1">
        <text>ATP + protein L-histidine = ADP + protein N-phospho-L-histidine.</text>
        <dbReference type="EC" id="2.7.13.3"/>
    </reaction>
</comment>
<dbReference type="STRING" id="247490.KSU1_C0895"/>
<dbReference type="InterPro" id="IPR003018">
    <property type="entry name" value="GAF"/>
</dbReference>
<dbReference type="PANTHER" id="PTHR43304">
    <property type="entry name" value="PHYTOCHROME-LIKE PROTEIN CPH1"/>
    <property type="match status" value="1"/>
</dbReference>
<feature type="transmembrane region" description="Helical" evidence="8">
    <location>
        <begin position="191"/>
        <end position="214"/>
    </location>
</feature>
<reference evidence="13 14" key="1">
    <citation type="journal article" date="2012" name="FEBS Lett.">
        <title>Anammox organism KSU-1 expresses a NirK-type copper-containing nitrite reductase instead of a NirS-type with cytochrome cd1.</title>
        <authorList>
            <person name="Hira D."/>
            <person name="Toh H."/>
            <person name="Migita C.T."/>
            <person name="Okubo H."/>
            <person name="Nishiyama T."/>
            <person name="Hattori M."/>
            <person name="Furukawa K."/>
            <person name="Fujii T."/>
        </authorList>
    </citation>
    <scope>NUCLEOTIDE SEQUENCE [LARGE SCALE GENOMIC DNA]</scope>
</reference>
<dbReference type="eggNOG" id="COG3829">
    <property type="taxonomic scope" value="Bacteria"/>
</dbReference>
<keyword evidence="7" id="KW-0175">Coiled coil</keyword>
<evidence type="ECO:0000256" key="7">
    <source>
        <dbReference type="SAM" id="Coils"/>
    </source>
</evidence>
<keyword evidence="8" id="KW-0472">Membrane</keyword>
<feature type="transmembrane region" description="Helical" evidence="8">
    <location>
        <begin position="6"/>
        <end position="31"/>
    </location>
</feature>
<dbReference type="Pfam" id="PF13185">
    <property type="entry name" value="GAF_2"/>
    <property type="match status" value="1"/>
</dbReference>
<dbReference type="SUPFAM" id="SSF158472">
    <property type="entry name" value="HAMP domain-like"/>
    <property type="match status" value="1"/>
</dbReference>
<dbReference type="InterPro" id="IPR004358">
    <property type="entry name" value="Sig_transdc_His_kin-like_C"/>
</dbReference>
<dbReference type="SMART" id="SM00304">
    <property type="entry name" value="HAMP"/>
    <property type="match status" value="1"/>
</dbReference>
<protein>
    <recommendedName>
        <fullName evidence="3">histidine kinase</fullName>
        <ecNumber evidence="3">2.7.13.3</ecNumber>
    </recommendedName>
</protein>
<dbReference type="InterPro" id="IPR001610">
    <property type="entry name" value="PAC"/>
</dbReference>
<dbReference type="eggNOG" id="COG2203">
    <property type="taxonomic scope" value="Bacteria"/>
</dbReference>
<feature type="domain" description="HAMP" evidence="12">
    <location>
        <begin position="216"/>
        <end position="268"/>
    </location>
</feature>
<feature type="domain" description="Histidine kinase" evidence="9">
    <location>
        <begin position="1177"/>
        <end position="1399"/>
    </location>
</feature>
<evidence type="ECO:0000259" key="9">
    <source>
        <dbReference type="PROSITE" id="PS50109"/>
    </source>
</evidence>
<dbReference type="SMART" id="SM00388">
    <property type="entry name" value="HisKA"/>
    <property type="match status" value="1"/>
</dbReference>
<keyword evidence="14" id="KW-1185">Reference proteome</keyword>
<dbReference type="CDD" id="cd06225">
    <property type="entry name" value="HAMP"/>
    <property type="match status" value="1"/>
</dbReference>
<feature type="domain" description="PAS" evidence="10">
    <location>
        <begin position="1040"/>
        <end position="1110"/>
    </location>
</feature>
<dbReference type="NCBIfam" id="TIGR00229">
    <property type="entry name" value="sensory_box"/>
    <property type="match status" value="4"/>
</dbReference>
<dbReference type="Pfam" id="PF00672">
    <property type="entry name" value="HAMP"/>
    <property type="match status" value="1"/>
</dbReference>
<dbReference type="InterPro" id="IPR013656">
    <property type="entry name" value="PAS_4"/>
</dbReference>
<dbReference type="Pfam" id="PF00512">
    <property type="entry name" value="HisKA"/>
    <property type="match status" value="1"/>
</dbReference>
<evidence type="ECO:0000256" key="2">
    <source>
        <dbReference type="ARBA" id="ARBA00004370"/>
    </source>
</evidence>
<evidence type="ECO:0000256" key="6">
    <source>
        <dbReference type="ARBA" id="ARBA00022777"/>
    </source>
</evidence>
<evidence type="ECO:0000313" key="13">
    <source>
        <dbReference type="EMBL" id="GAB62491.1"/>
    </source>
</evidence>
<dbReference type="SMART" id="SM00387">
    <property type="entry name" value="HATPase_c"/>
    <property type="match status" value="1"/>
</dbReference>
<keyword evidence="6 13" id="KW-0418">Kinase</keyword>
<evidence type="ECO:0000313" key="14">
    <source>
        <dbReference type="Proteomes" id="UP000002985"/>
    </source>
</evidence>
<dbReference type="InterPro" id="IPR013767">
    <property type="entry name" value="PAS_fold"/>
</dbReference>
<dbReference type="InterPro" id="IPR003661">
    <property type="entry name" value="HisK_dim/P_dom"/>
</dbReference>
<dbReference type="EMBL" id="BAFH01000003">
    <property type="protein sequence ID" value="GAB62491.1"/>
    <property type="molecule type" value="Genomic_DNA"/>
</dbReference>
<dbReference type="InterPro" id="IPR000700">
    <property type="entry name" value="PAS-assoc_C"/>
</dbReference>
<dbReference type="InterPro" id="IPR029016">
    <property type="entry name" value="GAF-like_dom_sf"/>
</dbReference>
<evidence type="ECO:0000256" key="4">
    <source>
        <dbReference type="ARBA" id="ARBA00022553"/>
    </source>
</evidence>
<dbReference type="GO" id="GO:0000155">
    <property type="term" value="F:phosphorelay sensor kinase activity"/>
    <property type="evidence" value="ECO:0007669"/>
    <property type="project" value="InterPro"/>
</dbReference>
<evidence type="ECO:0000256" key="8">
    <source>
        <dbReference type="SAM" id="Phobius"/>
    </source>
</evidence>
<feature type="domain" description="PAC" evidence="11">
    <location>
        <begin position="565"/>
        <end position="621"/>
    </location>
</feature>
<dbReference type="CDD" id="cd00082">
    <property type="entry name" value="HisKA"/>
    <property type="match status" value="1"/>
</dbReference>
<dbReference type="GO" id="GO:0006355">
    <property type="term" value="P:regulation of DNA-templated transcription"/>
    <property type="evidence" value="ECO:0007669"/>
    <property type="project" value="InterPro"/>
</dbReference>
<comment type="subcellular location">
    <subcellularLocation>
        <location evidence="2">Membrane</location>
    </subcellularLocation>
</comment>
<dbReference type="GO" id="GO:0016020">
    <property type="term" value="C:membrane"/>
    <property type="evidence" value="ECO:0007669"/>
    <property type="project" value="UniProtKB-SubCell"/>
</dbReference>
<comment type="caution">
    <text evidence="13">The sequence shown here is derived from an EMBL/GenBank/DDBJ whole genome shotgun (WGS) entry which is preliminary data.</text>
</comment>
<evidence type="ECO:0000256" key="5">
    <source>
        <dbReference type="ARBA" id="ARBA00022679"/>
    </source>
</evidence>
<dbReference type="PANTHER" id="PTHR43304:SF1">
    <property type="entry name" value="PAC DOMAIN-CONTAINING PROTEIN"/>
    <property type="match status" value="1"/>
</dbReference>
<dbReference type="Gene3D" id="1.10.287.130">
    <property type="match status" value="1"/>
</dbReference>
<dbReference type="Pfam" id="PF02518">
    <property type="entry name" value="HATPase_c"/>
    <property type="match status" value="1"/>
</dbReference>
<dbReference type="InterPro" id="IPR035965">
    <property type="entry name" value="PAS-like_dom_sf"/>
</dbReference>
<feature type="domain" description="PAS" evidence="10">
    <location>
        <begin position="500"/>
        <end position="570"/>
    </location>
</feature>
<dbReference type="Pfam" id="PF01590">
    <property type="entry name" value="GAF"/>
    <property type="match status" value="1"/>
</dbReference>
<keyword evidence="4" id="KW-0597">Phosphoprotein</keyword>
<dbReference type="SUPFAM" id="SSF55785">
    <property type="entry name" value="PYP-like sensor domain (PAS domain)"/>
    <property type="match status" value="4"/>
</dbReference>
<feature type="domain" description="PAS" evidence="10">
    <location>
        <begin position="747"/>
        <end position="803"/>
    </location>
</feature>
<name>I3IL96_9BACT</name>
<dbReference type="InterPro" id="IPR003660">
    <property type="entry name" value="HAMP_dom"/>
</dbReference>
<dbReference type="InterPro" id="IPR003594">
    <property type="entry name" value="HATPase_dom"/>
</dbReference>
<dbReference type="Gene3D" id="6.10.340.10">
    <property type="match status" value="1"/>
</dbReference>
<dbReference type="Gene3D" id="3.30.450.40">
    <property type="match status" value="2"/>
</dbReference>
<dbReference type="Proteomes" id="UP000002985">
    <property type="component" value="Unassembled WGS sequence"/>
</dbReference>
<feature type="domain" description="PAC" evidence="11">
    <location>
        <begin position="694"/>
        <end position="746"/>
    </location>
</feature>
<dbReference type="PROSITE" id="PS50885">
    <property type="entry name" value="HAMP"/>
    <property type="match status" value="1"/>
</dbReference>
<dbReference type="InterPro" id="IPR052162">
    <property type="entry name" value="Sensor_kinase/Photoreceptor"/>
</dbReference>
<evidence type="ECO:0000256" key="1">
    <source>
        <dbReference type="ARBA" id="ARBA00000085"/>
    </source>
</evidence>
<dbReference type="InterPro" id="IPR036097">
    <property type="entry name" value="HisK_dim/P_sf"/>
</dbReference>
<dbReference type="PROSITE" id="PS51257">
    <property type="entry name" value="PROKAR_LIPOPROTEIN"/>
    <property type="match status" value="1"/>
</dbReference>
<dbReference type="SUPFAM" id="SSF47384">
    <property type="entry name" value="Homodimeric domain of signal transducing histidine kinase"/>
    <property type="match status" value="1"/>
</dbReference>
<dbReference type="PRINTS" id="PR00344">
    <property type="entry name" value="BCTRLSENSOR"/>
</dbReference>
<proteinExistence type="predicted"/>
<keyword evidence="8" id="KW-0812">Transmembrane</keyword>
<organism evidence="13 14">
    <name type="scientific">Candidatus Jettenia caeni</name>
    <dbReference type="NCBI Taxonomy" id="247490"/>
    <lineage>
        <taxon>Bacteria</taxon>
        <taxon>Pseudomonadati</taxon>
        <taxon>Planctomycetota</taxon>
        <taxon>Candidatus Brocadiia</taxon>
        <taxon>Candidatus Brocadiales</taxon>
        <taxon>Candidatus Brocadiaceae</taxon>
        <taxon>Candidatus Jettenia</taxon>
    </lineage>
</organism>
<keyword evidence="8" id="KW-1133">Transmembrane helix</keyword>
<sequence>MISIRTKLILFISTLIIIIGTFSCFFFLIHLKRQQDNALRKLGTSLVMLLAQDDEVKHALSYTQPAFLDAPIKRIKALDTEGEIGYLCVSDIQKVIIEEKSSRINLNIEELPAREDHQNPDIVFTRHSNASLDEEFFDFSIPVFEKTFSEEAFATQILSEDKIVTETKQRILGFVQIGLSTHKIHENTRHVMVYIIIPLGLSIIIGGICITFFLTRYIISPLQHLTSITLDIAKGNLTRRVNIRSRDEIGQLSINFNQMTAALEKSYTDLRQEVVEHKYTAKLLQRQVKLEELIAVISTSFINLTPNEVDTGINRALEIIGKFLEVDRSYVYLCSNTSEKNIDNTHVWYAEGIEPQVKDLKEVFVERFSREMEKLKRFEVVHVPRVDDLPVCTEAEKESQELLAVQSFIIVPMIYGGSLVGFWGFDSVRTEKTWIEQDITILRIISEIFVNALEHRRKAEMLQKAYDKLEVRVLERTVELLKTNELLKEEIAEHKRAKEELKKYEIVISQMTDLPYICDGKGNVVFVNHMFEKLTGHQPENFLGKSFAPLFDKENLKKAMDAYTRTMEGESPQYELYFKNTNILCEYKNLPLRDENGNTIGVIGIARDVTERRRMEDILRKTNQTLRALISASPVAIIVLDSYGHIKMWNPSAESMFGWKEKELLNHPLPVMLKGKQDEFRFLRNRVLRGESFIGLELRRQKRDGTQVDISLSTAPLCDSHGNIAGIVGILADITEQKRMVDELRYAKNYAENLIETANVMVIGLDIAGTIRIFNEAAEKITAYKKAEIVGKNWFETIVPKDRIPYFWQEFTNWQKNGQLPKTFENPIFTKSGKKRYISWQNTEVREHGKIKETIFFGIDITEQKRTQTLVERLRLISFIKDVSIALSQGNTLYDILRYCTEAIVHNLDAALARIWTLNEKEDMLELQASAGLHTHINGSHSRIPVGKLKIGRIALERQPHLANSIIDDPYISDKAWAKREKMISFAGYPLIVGNHLVGVVAIFLRKPLTEFTTKALASVADIIALGIDRKQAETALRMSESKYRILLENLPQRIFYKDRDLVYVSCNENYARDLHIKPDEIVGKTDYDFFPEAFVEKYRTDDKRIMKSGQTEDIEEKYIKDGRECIVHTVKTPIKDEKGNVIGILGVFWDITEKVALQMESMRSRHLVALGELAAGVAHEINNPITGVINCAQILFDKSSEESREKDIANRIIKEGKRIANIVNSLLSFARPGDRKEKKSIASVHEILSDTLTLSEVQLRKEGIKIRVDIPHNFPEITVHPQQIQQVFLNIISNARYALNQKYPEAHDDKLLEISGKEITVNNLPCLKMIFYDHGIGIPANSIEKVMDPFFTLKPRGKGTGLGLSISHGIINEHGGKIMIHSIEGEFTEVAVILPIFTLKQ</sequence>
<dbReference type="SMART" id="SM00065">
    <property type="entry name" value="GAF"/>
    <property type="match status" value="2"/>
</dbReference>
<dbReference type="PROSITE" id="PS50113">
    <property type="entry name" value="PAC"/>
    <property type="match status" value="3"/>
</dbReference>
<feature type="coiled-coil region" evidence="7">
    <location>
        <begin position="452"/>
        <end position="514"/>
    </location>
</feature>
<dbReference type="InterPro" id="IPR000014">
    <property type="entry name" value="PAS"/>
</dbReference>
<dbReference type="SMART" id="SM00091">
    <property type="entry name" value="PAS"/>
    <property type="match status" value="4"/>
</dbReference>
<feature type="domain" description="PAC" evidence="11">
    <location>
        <begin position="1111"/>
        <end position="1164"/>
    </location>
</feature>
<dbReference type="Gene3D" id="3.30.565.10">
    <property type="entry name" value="Histidine kinase-like ATPase, C-terminal domain"/>
    <property type="match status" value="1"/>
</dbReference>
<evidence type="ECO:0000259" key="11">
    <source>
        <dbReference type="PROSITE" id="PS50113"/>
    </source>
</evidence>
<keyword evidence="5" id="KW-0808">Transferase</keyword>
<dbReference type="InterPro" id="IPR005467">
    <property type="entry name" value="His_kinase_dom"/>
</dbReference>
<dbReference type="eggNOG" id="COG5002">
    <property type="taxonomic scope" value="Bacteria"/>
</dbReference>
<feature type="domain" description="PAS" evidence="10">
    <location>
        <begin position="622"/>
        <end position="691"/>
    </location>
</feature>
<dbReference type="InterPro" id="IPR036890">
    <property type="entry name" value="HATPase_C_sf"/>
</dbReference>